<evidence type="ECO:0000256" key="1">
    <source>
        <dbReference type="ARBA" id="ARBA00000500"/>
    </source>
</evidence>
<dbReference type="AlphaFoldDB" id="A0A835M9G1"/>
<proteinExistence type="inferred from homology"/>
<comment type="pathway">
    <text evidence="3">Glycan biosynthesis; trehalose biosynthesis.</text>
</comment>
<reference evidence="7 8" key="1">
    <citation type="submission" date="2020-10" db="EMBL/GenBank/DDBJ databases">
        <title>The Coptis chinensis genome and diversification of protoberbering-type alkaloids.</title>
        <authorList>
            <person name="Wang B."/>
            <person name="Shu S."/>
            <person name="Song C."/>
            <person name="Liu Y."/>
        </authorList>
    </citation>
    <scope>NUCLEOTIDE SEQUENCE [LARGE SCALE GENOMIC DNA]</scope>
    <source>
        <strain evidence="7">HL-2020</strain>
        <tissue evidence="7">Leaf</tissue>
    </source>
</reference>
<dbReference type="PANTHER" id="PTHR43768">
    <property type="entry name" value="TREHALOSE 6-PHOSPHATE PHOSPHATASE"/>
    <property type="match status" value="1"/>
</dbReference>
<dbReference type="InterPro" id="IPR003337">
    <property type="entry name" value="Trehalose_PPase"/>
</dbReference>
<dbReference type="OrthoDB" id="1682437at2759"/>
<organism evidence="7 8">
    <name type="scientific">Coptis chinensis</name>
    <dbReference type="NCBI Taxonomy" id="261450"/>
    <lineage>
        <taxon>Eukaryota</taxon>
        <taxon>Viridiplantae</taxon>
        <taxon>Streptophyta</taxon>
        <taxon>Embryophyta</taxon>
        <taxon>Tracheophyta</taxon>
        <taxon>Spermatophyta</taxon>
        <taxon>Magnoliopsida</taxon>
        <taxon>Ranunculales</taxon>
        <taxon>Ranunculaceae</taxon>
        <taxon>Coptidoideae</taxon>
        <taxon>Coptis</taxon>
    </lineage>
</organism>
<dbReference type="PANTHER" id="PTHR43768:SF3">
    <property type="entry name" value="TREHALOSE 6-PHOSPHATE PHOSPHATASE"/>
    <property type="match status" value="1"/>
</dbReference>
<dbReference type="GO" id="GO:0005992">
    <property type="term" value="P:trehalose biosynthetic process"/>
    <property type="evidence" value="ECO:0007669"/>
    <property type="project" value="InterPro"/>
</dbReference>
<comment type="catalytic activity">
    <reaction evidence="1">
        <text>alpha,alpha-trehalose 6-phosphate + H2O = alpha,alpha-trehalose + phosphate</text>
        <dbReference type="Rhea" id="RHEA:23420"/>
        <dbReference type="ChEBI" id="CHEBI:15377"/>
        <dbReference type="ChEBI" id="CHEBI:16551"/>
        <dbReference type="ChEBI" id="CHEBI:43474"/>
        <dbReference type="ChEBI" id="CHEBI:58429"/>
        <dbReference type="EC" id="3.1.3.12"/>
    </reaction>
</comment>
<dbReference type="Pfam" id="PF02358">
    <property type="entry name" value="Trehalose_PPase"/>
    <property type="match status" value="1"/>
</dbReference>
<dbReference type="GO" id="GO:0004805">
    <property type="term" value="F:trehalose-phosphatase activity"/>
    <property type="evidence" value="ECO:0007669"/>
    <property type="project" value="UniProtKB-EC"/>
</dbReference>
<feature type="non-terminal residue" evidence="7">
    <location>
        <position position="83"/>
    </location>
</feature>
<evidence type="ECO:0000256" key="4">
    <source>
        <dbReference type="ARBA" id="ARBA00008770"/>
    </source>
</evidence>
<evidence type="ECO:0000256" key="6">
    <source>
        <dbReference type="ARBA" id="ARBA00022801"/>
    </source>
</evidence>
<dbReference type="EC" id="3.1.3.12" evidence="5"/>
<keyword evidence="6" id="KW-0378">Hydrolase</keyword>
<accession>A0A835M9G1</accession>
<evidence type="ECO:0000313" key="8">
    <source>
        <dbReference type="Proteomes" id="UP000631114"/>
    </source>
</evidence>
<dbReference type="EMBL" id="JADFTS010000001">
    <property type="protein sequence ID" value="KAF9624235.1"/>
    <property type="molecule type" value="Genomic_DNA"/>
</dbReference>
<name>A0A835M9G1_9MAGN</name>
<dbReference type="Proteomes" id="UP000631114">
    <property type="component" value="Unassembled WGS sequence"/>
</dbReference>
<comment type="similarity">
    <text evidence="4">Belongs to the trehalose phosphatase family.</text>
</comment>
<gene>
    <name evidence="7" type="ORF">IFM89_008970</name>
</gene>
<comment type="caution">
    <text evidence="7">The sequence shown here is derived from an EMBL/GenBank/DDBJ whole genome shotgun (WGS) entry which is preliminary data.</text>
</comment>
<evidence type="ECO:0000256" key="3">
    <source>
        <dbReference type="ARBA" id="ARBA00005199"/>
    </source>
</evidence>
<keyword evidence="8" id="KW-1185">Reference proteome</keyword>
<dbReference type="FunFam" id="3.30.70.1020:FF:000004">
    <property type="entry name" value="Trehalose 6-phosphate phosphatase"/>
    <property type="match status" value="1"/>
</dbReference>
<evidence type="ECO:0000256" key="5">
    <source>
        <dbReference type="ARBA" id="ARBA00013086"/>
    </source>
</evidence>
<evidence type="ECO:0000313" key="7">
    <source>
        <dbReference type="EMBL" id="KAF9624235.1"/>
    </source>
</evidence>
<comment type="cofactor">
    <cofactor evidence="2">
        <name>a divalent metal cation</name>
        <dbReference type="ChEBI" id="CHEBI:60240"/>
    </cofactor>
</comment>
<sequence length="83" mass="9588">KTTSLCSNQCSEFLPMIDEVYKALLEKTKSVPGAKVENNRFCVSVHFRCVDEMSWTTLAEQVRTKAQKEYPKLRLTPGRKVRH</sequence>
<evidence type="ECO:0000256" key="2">
    <source>
        <dbReference type="ARBA" id="ARBA00001968"/>
    </source>
</evidence>
<protein>
    <recommendedName>
        <fullName evidence="5">trehalose-phosphatase</fullName>
        <ecNumber evidence="5">3.1.3.12</ecNumber>
    </recommendedName>
</protein>
<dbReference type="InterPro" id="IPR044651">
    <property type="entry name" value="OTSB-like"/>
</dbReference>